<dbReference type="Proteomes" id="UP000244441">
    <property type="component" value="Chromosome"/>
</dbReference>
<name>A0A2S0VM19_9ALTE</name>
<organism evidence="1 2">
    <name type="scientific">Saccharobesus litoralis</name>
    <dbReference type="NCBI Taxonomy" id="2172099"/>
    <lineage>
        <taxon>Bacteria</taxon>
        <taxon>Pseudomonadati</taxon>
        <taxon>Pseudomonadota</taxon>
        <taxon>Gammaproteobacteria</taxon>
        <taxon>Alteromonadales</taxon>
        <taxon>Alteromonadaceae</taxon>
        <taxon>Saccharobesus</taxon>
    </lineage>
</organism>
<dbReference type="KEGG" id="cate:C2869_01750"/>
<gene>
    <name evidence="1" type="ORF">C2869_01750</name>
</gene>
<accession>A0A2S0VM19</accession>
<dbReference type="EMBL" id="CP026604">
    <property type="protein sequence ID" value="AWB65245.1"/>
    <property type="molecule type" value="Genomic_DNA"/>
</dbReference>
<keyword evidence="2" id="KW-1185">Reference proteome</keyword>
<dbReference type="AlphaFoldDB" id="A0A2S0VM19"/>
<evidence type="ECO:0000313" key="2">
    <source>
        <dbReference type="Proteomes" id="UP000244441"/>
    </source>
</evidence>
<proteinExistence type="predicted"/>
<protein>
    <submittedName>
        <fullName evidence="1">Uncharacterized protein</fullName>
    </submittedName>
</protein>
<reference evidence="1 2" key="1">
    <citation type="submission" date="2018-01" db="EMBL/GenBank/DDBJ databases">
        <title>Genome sequence of a Cantenovulum-like bacteria.</title>
        <authorList>
            <person name="Tan W.R."/>
            <person name="Lau N.-S."/>
            <person name="Go F."/>
            <person name="Amirul A.-A.A."/>
        </authorList>
    </citation>
    <scope>NUCLEOTIDE SEQUENCE [LARGE SCALE GENOMIC DNA]</scope>
    <source>
        <strain evidence="1 2">CCB-QB4</strain>
    </source>
</reference>
<evidence type="ECO:0000313" key="1">
    <source>
        <dbReference type="EMBL" id="AWB65245.1"/>
    </source>
</evidence>
<dbReference type="RefSeq" id="WP_108601322.1">
    <property type="nucleotide sequence ID" value="NZ_CP026604.1"/>
</dbReference>
<sequence>MQLTQDSFTKLVKQHLLLAKQYPNLTAQEVKAALTVQAEQWLELVLNNPYALKPLLLAPALSTPNISYRVIKSCTTLSIINQYQPIAKTELKDLIFCLLVREIGAASLINSGQLTRQHLAQVAINQRKLVGQYARTSIVTPSQQQILSSLYRLNKRAEFNDNRLNPLENLYYYLIKVTDVLAPICKEIKPAQSINQLFQRLSQSEITSHSHFNNHLYDSLNNHFATVYKLPPETIAKGRLTCIEAERKTAIEDGLFTLILVNQKQAWLVAGKSAVANPITLLNIDKRYLTNKQSSPTKNTLFGTAPVLLKLTDAIRDYCEPNKTDFKGKKAIADLCSQDLSLLSNKKWIERLACVTDLPAKLCQYANEFIVDSELKISDSKHALAYLGIETAQHWLDRNYIHSIYQLPYCRHADWFKTINQSAYSVVNLLPSKETSNHEQIKLLIDISFLAIWHSSPKLGNKSFKGLNINTCVISTVFEIDRNQFIGNLTQYATDNPNVTTLSKILKAQSITALRSPLHQQLYALNQVAILMIVLANFNLQASDFEQIIELIQTLAHRVNFPIINKQDIVLSILEKSYSNIPIHYSS</sequence>